<dbReference type="PANTHER" id="PTHR36558:SF1">
    <property type="entry name" value="RESTRICTION ENDONUCLEASE DOMAIN-CONTAINING PROTEIN-RELATED"/>
    <property type="match status" value="1"/>
</dbReference>
<comment type="caution">
    <text evidence="2">The sequence shown here is derived from an EMBL/GenBank/DDBJ whole genome shotgun (WGS) entry which is preliminary data.</text>
</comment>
<evidence type="ECO:0000313" key="3">
    <source>
        <dbReference type="Proteomes" id="UP001055057"/>
    </source>
</evidence>
<accession>A0ABQ4U7V7</accession>
<reference evidence="2" key="1">
    <citation type="journal article" date="2021" name="Front. Microbiol.">
        <title>Comprehensive Comparative Genomics and Phenotyping of Methylobacterium Species.</title>
        <authorList>
            <person name="Alessa O."/>
            <person name="Ogura Y."/>
            <person name="Fujitani Y."/>
            <person name="Takami H."/>
            <person name="Hayashi T."/>
            <person name="Sahin N."/>
            <person name="Tani A."/>
        </authorList>
    </citation>
    <scope>NUCLEOTIDE SEQUENCE</scope>
    <source>
        <strain evidence="2">DSM 23632</strain>
    </source>
</reference>
<dbReference type="RefSeq" id="WP_238184887.1">
    <property type="nucleotide sequence ID" value="NZ_BPRB01000294.1"/>
</dbReference>
<dbReference type="EMBL" id="BPRB01000294">
    <property type="protein sequence ID" value="GJE62235.1"/>
    <property type="molecule type" value="Genomic_DNA"/>
</dbReference>
<dbReference type="Pfam" id="PF05685">
    <property type="entry name" value="Uma2"/>
    <property type="match status" value="1"/>
</dbReference>
<feature type="domain" description="Putative restriction endonuclease" evidence="1">
    <location>
        <begin position="20"/>
        <end position="172"/>
    </location>
</feature>
<dbReference type="PANTHER" id="PTHR36558">
    <property type="entry name" value="GLR1098 PROTEIN"/>
    <property type="match status" value="1"/>
</dbReference>
<keyword evidence="3" id="KW-1185">Reference proteome</keyword>
<protein>
    <recommendedName>
        <fullName evidence="1">Putative restriction endonuclease domain-containing protein</fullName>
    </recommendedName>
</protein>
<gene>
    <name evidence="2" type="ORF">MPOCJGCO_4366</name>
</gene>
<dbReference type="InterPro" id="IPR012296">
    <property type="entry name" value="Nuclease_put_TT1808"/>
</dbReference>
<evidence type="ECO:0000313" key="2">
    <source>
        <dbReference type="EMBL" id="GJE62235.1"/>
    </source>
</evidence>
<organism evidence="2 3">
    <name type="scientific">Methylobacterium trifolii</name>
    <dbReference type="NCBI Taxonomy" id="1003092"/>
    <lineage>
        <taxon>Bacteria</taxon>
        <taxon>Pseudomonadati</taxon>
        <taxon>Pseudomonadota</taxon>
        <taxon>Alphaproteobacteria</taxon>
        <taxon>Hyphomicrobiales</taxon>
        <taxon>Methylobacteriaceae</taxon>
        <taxon>Methylobacterium</taxon>
    </lineage>
</organism>
<dbReference type="Proteomes" id="UP001055057">
    <property type="component" value="Unassembled WGS sequence"/>
</dbReference>
<proteinExistence type="predicted"/>
<dbReference type="InterPro" id="IPR011335">
    <property type="entry name" value="Restrct_endonuc-II-like"/>
</dbReference>
<evidence type="ECO:0000259" key="1">
    <source>
        <dbReference type="Pfam" id="PF05685"/>
    </source>
</evidence>
<dbReference type="SUPFAM" id="SSF52980">
    <property type="entry name" value="Restriction endonuclease-like"/>
    <property type="match status" value="1"/>
</dbReference>
<sequence>MTDPAVIERSMTLDGFLAFLEERPTGERWELDDGTPVMNPLPTRRHDWIQTNILLALRIHRRSHQSPWRPAGPSQVPVPGRNRTVAPDVLVAPEAERDDVSITPDPIVVFEVLSRSDTRARRARKQDDYEAITSIRHYVVVRQDRREVVAYRRAADGRFAIDPAGDTIELTAIGATLTIAEIYAETLLAE</sequence>
<dbReference type="InterPro" id="IPR008538">
    <property type="entry name" value="Uma2"/>
</dbReference>
<dbReference type="Gene3D" id="3.90.1570.10">
    <property type="entry name" value="tt1808, chain A"/>
    <property type="match status" value="1"/>
</dbReference>
<reference evidence="2" key="2">
    <citation type="submission" date="2021-08" db="EMBL/GenBank/DDBJ databases">
        <authorList>
            <person name="Tani A."/>
            <person name="Ola A."/>
            <person name="Ogura Y."/>
            <person name="Katsura K."/>
            <person name="Hayashi T."/>
        </authorList>
    </citation>
    <scope>NUCLEOTIDE SEQUENCE</scope>
    <source>
        <strain evidence="2">DSM 23632</strain>
    </source>
</reference>
<name>A0ABQ4U7V7_9HYPH</name>
<dbReference type="CDD" id="cd06260">
    <property type="entry name" value="DUF820-like"/>
    <property type="match status" value="1"/>
</dbReference>